<dbReference type="Gene3D" id="1.10.1520.10">
    <property type="entry name" value="Ribonuclease III domain"/>
    <property type="match status" value="1"/>
</dbReference>
<dbReference type="Proteomes" id="UP000092177">
    <property type="component" value="Unassembled WGS sequence"/>
</dbReference>
<dbReference type="InterPro" id="IPR036389">
    <property type="entry name" value="RNase_III_sf"/>
</dbReference>
<dbReference type="GeneID" id="28869871"/>
<comment type="caution">
    <text evidence="2">The sequence shown here is derived from an EMBL/GenBank/DDBJ whole genome shotgun (WGS) entry which is preliminary data.</text>
</comment>
<name>A0A1B7Y3S2_COLHI</name>
<sequence>MNSDKKTKLAIAMAVICYSFADTDWLWEALQAAGSPIQVIGGRSVREGNKILALYGDRLLGQFVAHEGIVQNTMNRSREIDDRIKYCVNNDRLAQIFDEAGLASCINQNPSQGIHVGSKTKSATIEAIIGAVAMDGGLQAAREVAQNLGVYTPEETEY</sequence>
<dbReference type="EMBL" id="LTAN01000007">
    <property type="protein sequence ID" value="OBR06670.1"/>
    <property type="molecule type" value="Genomic_DNA"/>
</dbReference>
<feature type="domain" description="RNase III" evidence="1">
    <location>
        <begin position="9"/>
        <end position="137"/>
    </location>
</feature>
<dbReference type="RefSeq" id="XP_018155188.1">
    <property type="nucleotide sequence ID" value="XM_018305764.1"/>
</dbReference>
<dbReference type="GO" id="GO:0004525">
    <property type="term" value="F:ribonuclease III activity"/>
    <property type="evidence" value="ECO:0007669"/>
    <property type="project" value="InterPro"/>
</dbReference>
<keyword evidence="3" id="KW-1185">Reference proteome</keyword>
<evidence type="ECO:0000259" key="1">
    <source>
        <dbReference type="PROSITE" id="PS50142"/>
    </source>
</evidence>
<accession>A0A1B7Y3S2</accession>
<protein>
    <submittedName>
        <fullName evidence="2">RNase</fullName>
    </submittedName>
</protein>
<organism evidence="2 3">
    <name type="scientific">Colletotrichum higginsianum (strain IMI 349063)</name>
    <name type="common">Crucifer anthracnose fungus</name>
    <dbReference type="NCBI Taxonomy" id="759273"/>
    <lineage>
        <taxon>Eukaryota</taxon>
        <taxon>Fungi</taxon>
        <taxon>Dikarya</taxon>
        <taxon>Ascomycota</taxon>
        <taxon>Pezizomycotina</taxon>
        <taxon>Sordariomycetes</taxon>
        <taxon>Hypocreomycetidae</taxon>
        <taxon>Glomerellales</taxon>
        <taxon>Glomerellaceae</taxon>
        <taxon>Colletotrichum</taxon>
        <taxon>Colletotrichum destructivum species complex</taxon>
    </lineage>
</organism>
<dbReference type="GO" id="GO:0006396">
    <property type="term" value="P:RNA processing"/>
    <property type="evidence" value="ECO:0007669"/>
    <property type="project" value="InterPro"/>
</dbReference>
<dbReference type="AlphaFoldDB" id="A0A1B7Y3S2"/>
<dbReference type="Pfam" id="PF00636">
    <property type="entry name" value="Ribonuclease_3"/>
    <property type="match status" value="1"/>
</dbReference>
<dbReference type="PROSITE" id="PS50142">
    <property type="entry name" value="RNASE_3_2"/>
    <property type="match status" value="1"/>
</dbReference>
<gene>
    <name evidence="2" type="ORF">CH63R_10790</name>
</gene>
<dbReference type="OrthoDB" id="67027at2759"/>
<dbReference type="KEGG" id="chig:CH63R_10790"/>
<dbReference type="InterPro" id="IPR000999">
    <property type="entry name" value="RNase_III_dom"/>
</dbReference>
<proteinExistence type="predicted"/>
<dbReference type="SUPFAM" id="SSF69065">
    <property type="entry name" value="RNase III domain-like"/>
    <property type="match status" value="1"/>
</dbReference>
<evidence type="ECO:0000313" key="2">
    <source>
        <dbReference type="EMBL" id="OBR06670.1"/>
    </source>
</evidence>
<dbReference type="VEuPathDB" id="FungiDB:CH63R_10790"/>
<evidence type="ECO:0000313" key="3">
    <source>
        <dbReference type="Proteomes" id="UP000092177"/>
    </source>
</evidence>
<reference evidence="3" key="1">
    <citation type="journal article" date="2017" name="BMC Genomics">
        <title>Gapless genome assembly of Colletotrichum higginsianum reveals chromosome structure and association of transposable elements with secondary metabolite gene clusters.</title>
        <authorList>
            <person name="Dallery J.-F."/>
            <person name="Lapalu N."/>
            <person name="Zampounis A."/>
            <person name="Pigne S."/>
            <person name="Luyten I."/>
            <person name="Amselem J."/>
            <person name="Wittenberg A.H.J."/>
            <person name="Zhou S."/>
            <person name="de Queiroz M.V."/>
            <person name="Robin G.P."/>
            <person name="Auger A."/>
            <person name="Hainaut M."/>
            <person name="Henrissat B."/>
            <person name="Kim K.-T."/>
            <person name="Lee Y.-H."/>
            <person name="Lespinet O."/>
            <person name="Schwartz D.C."/>
            <person name="Thon M.R."/>
            <person name="O'Connell R.J."/>
        </authorList>
    </citation>
    <scope>NUCLEOTIDE SEQUENCE [LARGE SCALE GENOMIC DNA]</scope>
    <source>
        <strain evidence="3">IMI 349063</strain>
    </source>
</reference>